<feature type="transmembrane region" description="Helical" evidence="6">
    <location>
        <begin position="421"/>
        <end position="442"/>
    </location>
</feature>
<feature type="domain" description="Sugar phosphate transporter" evidence="7">
    <location>
        <begin position="192"/>
        <end position="465"/>
    </location>
</feature>
<dbReference type="Pfam" id="PF03151">
    <property type="entry name" value="TPT"/>
    <property type="match status" value="1"/>
</dbReference>
<feature type="transmembrane region" description="Helical" evidence="6">
    <location>
        <begin position="448"/>
        <end position="467"/>
    </location>
</feature>
<feature type="transmembrane region" description="Helical" evidence="6">
    <location>
        <begin position="297"/>
        <end position="316"/>
    </location>
</feature>
<feature type="transmembrane region" description="Helical" evidence="6">
    <location>
        <begin position="387"/>
        <end position="409"/>
    </location>
</feature>
<comment type="subcellular location">
    <subcellularLocation>
        <location evidence="1">Membrane</location>
        <topology evidence="1">Multi-pass membrane protein</topology>
    </subcellularLocation>
</comment>
<evidence type="ECO:0000256" key="5">
    <source>
        <dbReference type="SAM" id="MobiDB-lite"/>
    </source>
</evidence>
<reference evidence="8 9" key="1">
    <citation type="journal article" date="2018" name="Cell">
        <title>The Chara Genome: Secondary Complexity and Implications for Plant Terrestrialization.</title>
        <authorList>
            <person name="Nishiyama T."/>
            <person name="Sakayama H."/>
            <person name="Vries J.D."/>
            <person name="Buschmann H."/>
            <person name="Saint-Marcoux D."/>
            <person name="Ullrich K.K."/>
            <person name="Haas F.B."/>
            <person name="Vanderstraeten L."/>
            <person name="Becker D."/>
            <person name="Lang D."/>
            <person name="Vosolsobe S."/>
            <person name="Rombauts S."/>
            <person name="Wilhelmsson P.K.I."/>
            <person name="Janitza P."/>
            <person name="Kern R."/>
            <person name="Heyl A."/>
            <person name="Rumpler F."/>
            <person name="Villalobos L.I.A.C."/>
            <person name="Clay J.M."/>
            <person name="Skokan R."/>
            <person name="Toyoda A."/>
            <person name="Suzuki Y."/>
            <person name="Kagoshima H."/>
            <person name="Schijlen E."/>
            <person name="Tajeshwar N."/>
            <person name="Catarino B."/>
            <person name="Hetherington A.J."/>
            <person name="Saltykova A."/>
            <person name="Bonnot C."/>
            <person name="Breuninger H."/>
            <person name="Symeonidi A."/>
            <person name="Radhakrishnan G.V."/>
            <person name="Van Nieuwerburgh F."/>
            <person name="Deforce D."/>
            <person name="Chang C."/>
            <person name="Karol K.G."/>
            <person name="Hedrich R."/>
            <person name="Ulvskov P."/>
            <person name="Glockner G."/>
            <person name="Delwiche C.F."/>
            <person name="Petrasek J."/>
            <person name="Van de Peer Y."/>
            <person name="Friml J."/>
            <person name="Beilby M."/>
            <person name="Dolan L."/>
            <person name="Kohara Y."/>
            <person name="Sugano S."/>
            <person name="Fujiyama A."/>
            <person name="Delaux P.-M."/>
            <person name="Quint M."/>
            <person name="TheiBen G."/>
            <person name="Hagemann M."/>
            <person name="Harholt J."/>
            <person name="Dunand C."/>
            <person name="Zachgo S."/>
            <person name="Langdale J."/>
            <person name="Maumus F."/>
            <person name="Straeten D.V.D."/>
            <person name="Gould S.B."/>
            <person name="Rensing S.A."/>
        </authorList>
    </citation>
    <scope>NUCLEOTIDE SEQUENCE [LARGE SCALE GENOMIC DNA]</scope>
    <source>
        <strain evidence="8 9">S276</strain>
    </source>
</reference>
<keyword evidence="4 6" id="KW-0472">Membrane</keyword>
<evidence type="ECO:0000313" key="9">
    <source>
        <dbReference type="Proteomes" id="UP000265515"/>
    </source>
</evidence>
<feature type="transmembrane region" description="Helical" evidence="6">
    <location>
        <begin position="246"/>
        <end position="264"/>
    </location>
</feature>
<organism evidence="8 9">
    <name type="scientific">Chara braunii</name>
    <name type="common">Braun's stonewort</name>
    <dbReference type="NCBI Taxonomy" id="69332"/>
    <lineage>
        <taxon>Eukaryota</taxon>
        <taxon>Viridiplantae</taxon>
        <taxon>Streptophyta</taxon>
        <taxon>Charophyceae</taxon>
        <taxon>Charales</taxon>
        <taxon>Characeae</taxon>
        <taxon>Chara</taxon>
    </lineage>
</organism>
<sequence>MDSGTRGGEEVGGEGTGGGGGGGGMRRHLRSFASRLEVDGSNAGASRSSPYSSRHLRLLTAAQSKRGATSASRRQLRSSAPPPPPSPSPSPSPPPPPPPPPSPSPSPFSSCPYAESAAAGTSSVSGLTDCRLCSWRALTWSFSLSSADVSSDRRRRLRRRRRAMAKLREATSEICQPKHLGTIGALALSVVSSVAIVICNKVLISTLSFKFATTLTSWHLVVTFLSLSLAKSLRLFEHKPIDKFRVISFGVLNGVSIGFLNLSLGFNSVGFYQMTKLAIIPFTVLLETGFYGKVFSINVKLSLLLLLFGVGIATVTDFELNFMGTVISALALVTTCIAQITTSTIQKTYQITSTQLLYQSCPYMAATLLISGPFVDEVLSGQRVFDFVYTPPVVGCIILTCIISVAVNFSTFMVIGKTSPVTYQVLGHMKTCLVLAAGFVFFSTPVVARNIMGILIAVVGMITYSYVSVKESALKKGSSLPILSSQLSSIPQLKEDDESSPLLLSMMNHAEEEERGSK</sequence>
<evidence type="ECO:0000313" key="8">
    <source>
        <dbReference type="EMBL" id="GBG76879.1"/>
    </source>
</evidence>
<keyword evidence="9" id="KW-1185">Reference proteome</keyword>
<dbReference type="Proteomes" id="UP000265515">
    <property type="component" value="Unassembled WGS sequence"/>
</dbReference>
<dbReference type="OrthoDB" id="5547497at2759"/>
<dbReference type="InterPro" id="IPR004853">
    <property type="entry name" value="Sugar_P_trans_dom"/>
</dbReference>
<feature type="compositionally biased region" description="Polar residues" evidence="5">
    <location>
        <begin position="43"/>
        <end position="52"/>
    </location>
</feature>
<feature type="transmembrane region" description="Helical" evidence="6">
    <location>
        <begin position="322"/>
        <end position="344"/>
    </location>
</feature>
<keyword evidence="2 6" id="KW-0812">Transmembrane</keyword>
<feature type="region of interest" description="Disordered" evidence="5">
    <location>
        <begin position="1"/>
        <end position="113"/>
    </location>
</feature>
<evidence type="ECO:0000256" key="4">
    <source>
        <dbReference type="ARBA" id="ARBA00023136"/>
    </source>
</evidence>
<dbReference type="AlphaFoldDB" id="A0A388L3I6"/>
<dbReference type="InterPro" id="IPR050186">
    <property type="entry name" value="TPT_transporter"/>
</dbReference>
<feature type="compositionally biased region" description="Gly residues" evidence="5">
    <location>
        <begin position="13"/>
        <end position="24"/>
    </location>
</feature>
<proteinExistence type="predicted"/>
<feature type="compositionally biased region" description="Pro residues" evidence="5">
    <location>
        <begin position="80"/>
        <end position="106"/>
    </location>
</feature>
<dbReference type="EMBL" id="BFEA01000255">
    <property type="protein sequence ID" value="GBG76879.1"/>
    <property type="molecule type" value="Genomic_DNA"/>
</dbReference>
<gene>
    <name evidence="8" type="ORF">CBR_g23094</name>
</gene>
<feature type="transmembrane region" description="Helical" evidence="6">
    <location>
        <begin position="216"/>
        <end position="234"/>
    </location>
</feature>
<evidence type="ECO:0000256" key="2">
    <source>
        <dbReference type="ARBA" id="ARBA00022692"/>
    </source>
</evidence>
<dbReference type="Gramene" id="GBG76879">
    <property type="protein sequence ID" value="GBG76879"/>
    <property type="gene ID" value="CBR_g23094"/>
</dbReference>
<comment type="caution">
    <text evidence="8">The sequence shown here is derived from an EMBL/GenBank/DDBJ whole genome shotgun (WGS) entry which is preliminary data.</text>
</comment>
<feature type="transmembrane region" description="Helical" evidence="6">
    <location>
        <begin position="183"/>
        <end position="204"/>
    </location>
</feature>
<name>A0A388L3I6_CHABU</name>
<evidence type="ECO:0000259" key="7">
    <source>
        <dbReference type="Pfam" id="PF03151"/>
    </source>
</evidence>
<feature type="transmembrane region" description="Helical" evidence="6">
    <location>
        <begin position="356"/>
        <end position="375"/>
    </location>
</feature>
<dbReference type="GO" id="GO:0016020">
    <property type="term" value="C:membrane"/>
    <property type="evidence" value="ECO:0007669"/>
    <property type="project" value="UniProtKB-SubCell"/>
</dbReference>
<keyword evidence="3 6" id="KW-1133">Transmembrane helix</keyword>
<protein>
    <recommendedName>
        <fullName evidence="7">Sugar phosphate transporter domain-containing protein</fullName>
    </recommendedName>
</protein>
<feature type="compositionally biased region" description="Polar residues" evidence="5">
    <location>
        <begin position="61"/>
        <end position="73"/>
    </location>
</feature>
<evidence type="ECO:0000256" key="3">
    <source>
        <dbReference type="ARBA" id="ARBA00022989"/>
    </source>
</evidence>
<dbReference type="PANTHER" id="PTHR11132">
    <property type="entry name" value="SOLUTE CARRIER FAMILY 35"/>
    <property type="match status" value="1"/>
</dbReference>
<evidence type="ECO:0000256" key="6">
    <source>
        <dbReference type="SAM" id="Phobius"/>
    </source>
</evidence>
<accession>A0A388L3I6</accession>
<evidence type="ECO:0000256" key="1">
    <source>
        <dbReference type="ARBA" id="ARBA00004141"/>
    </source>
</evidence>